<evidence type="ECO:0000256" key="1">
    <source>
        <dbReference type="SAM" id="Coils"/>
    </source>
</evidence>
<dbReference type="EMBL" id="MTSL01000065">
    <property type="protein sequence ID" value="PJF19353.1"/>
    <property type="molecule type" value="Genomic_DNA"/>
</dbReference>
<dbReference type="OrthoDB" id="4848832at2759"/>
<sequence>MSVDDMDQRLLDLQEEFQVLQESASEVERQQELRIAELEKSILRLRHANDIVTIEKLELQVVLGYLQVELESVHQKEAELQNLRAELARQKDNEMQDVRAELVHQTEDEMRNLRAELALQKESEIQSLRAEMAHQKREEVQNLRSELARQKENEMQNLRAELVHQKEDEITSLRAQLELARQKSTAATQSARLSSASSISYIQHTLNVYRLCALTARKSRIWRSSRIAPLTIL</sequence>
<organism evidence="2 3">
    <name type="scientific">Paramicrosporidium saccamoebae</name>
    <dbReference type="NCBI Taxonomy" id="1246581"/>
    <lineage>
        <taxon>Eukaryota</taxon>
        <taxon>Fungi</taxon>
        <taxon>Fungi incertae sedis</taxon>
        <taxon>Cryptomycota</taxon>
        <taxon>Cryptomycota incertae sedis</taxon>
        <taxon>Paramicrosporidium</taxon>
    </lineage>
</organism>
<evidence type="ECO:0000313" key="2">
    <source>
        <dbReference type="EMBL" id="PJF19353.1"/>
    </source>
</evidence>
<proteinExistence type="predicted"/>
<evidence type="ECO:0000313" key="3">
    <source>
        <dbReference type="Proteomes" id="UP000240830"/>
    </source>
</evidence>
<reference evidence="2 3" key="1">
    <citation type="submission" date="2016-10" db="EMBL/GenBank/DDBJ databases">
        <title>The genome of Paramicrosporidium saccamoebae is the missing link in understanding Cryptomycota and Microsporidia evolution.</title>
        <authorList>
            <person name="Quandt C.A."/>
            <person name="Beaudet D."/>
            <person name="Corsaro D."/>
            <person name="Michel R."/>
            <person name="Corradi N."/>
            <person name="James T."/>
        </authorList>
    </citation>
    <scope>NUCLEOTIDE SEQUENCE [LARGE SCALE GENOMIC DNA]</scope>
    <source>
        <strain evidence="2 3">KSL3</strain>
    </source>
</reference>
<comment type="caution">
    <text evidence="2">The sequence shown here is derived from an EMBL/GenBank/DDBJ whole genome shotgun (WGS) entry which is preliminary data.</text>
</comment>
<dbReference type="Proteomes" id="UP000240830">
    <property type="component" value="Unassembled WGS sequence"/>
</dbReference>
<feature type="coiled-coil region" evidence="1">
    <location>
        <begin position="66"/>
        <end position="183"/>
    </location>
</feature>
<accession>A0A2H9TNM9</accession>
<keyword evidence="1" id="KW-0175">Coiled coil</keyword>
<feature type="coiled-coil region" evidence="1">
    <location>
        <begin position="3"/>
        <end position="30"/>
    </location>
</feature>
<dbReference type="AlphaFoldDB" id="A0A2H9TNM9"/>
<protein>
    <submittedName>
        <fullName evidence="2">Uncharacterized protein</fullName>
    </submittedName>
</protein>
<gene>
    <name evidence="2" type="ORF">PSACC_00849</name>
</gene>
<name>A0A2H9TNM9_9FUNG</name>
<keyword evidence="3" id="KW-1185">Reference proteome</keyword>